<dbReference type="Gene3D" id="3.90.79.10">
    <property type="entry name" value="Nucleoside Triphosphate Pyrophosphohydrolase"/>
    <property type="match status" value="1"/>
</dbReference>
<accession>A0A6S6PPR2</accession>
<dbReference type="SUPFAM" id="SSF55811">
    <property type="entry name" value="Nudix"/>
    <property type="match status" value="1"/>
</dbReference>
<evidence type="ECO:0000313" key="5">
    <source>
        <dbReference type="EMBL" id="BCI67154.1"/>
    </source>
</evidence>
<dbReference type="InterPro" id="IPR000086">
    <property type="entry name" value="NUDIX_hydrolase_dom"/>
</dbReference>
<dbReference type="EMBL" id="AP023326">
    <property type="protein sequence ID" value="BCI67154.1"/>
    <property type="molecule type" value="Genomic_DNA"/>
</dbReference>
<dbReference type="Pfam" id="PF00293">
    <property type="entry name" value="NUDIX"/>
    <property type="match status" value="1"/>
</dbReference>
<organism evidence="5 6">
    <name type="scientific">Acetobacter aceti</name>
    <dbReference type="NCBI Taxonomy" id="435"/>
    <lineage>
        <taxon>Bacteria</taxon>
        <taxon>Pseudomonadati</taxon>
        <taxon>Pseudomonadota</taxon>
        <taxon>Alphaproteobacteria</taxon>
        <taxon>Acetobacterales</taxon>
        <taxon>Acetobacteraceae</taxon>
        <taxon>Acetobacter</taxon>
        <taxon>Acetobacter subgen. Acetobacter</taxon>
    </lineage>
</organism>
<protein>
    <submittedName>
        <fullName evidence="5">ADP-ribose pyrophosphatase</fullName>
    </submittedName>
</protein>
<keyword evidence="2 3" id="KW-0378">Hydrolase</keyword>
<reference evidence="5 6" key="1">
    <citation type="submission" date="2020-07" db="EMBL/GenBank/DDBJ databases">
        <title>Complete Genome Sequence of an acetic acid bacterium, Acetobacter aceti JCM20276.</title>
        <authorList>
            <person name="Hirose Y."/>
            <person name="Mihara H."/>
        </authorList>
    </citation>
    <scope>NUCLEOTIDE SEQUENCE [LARGE SCALE GENOMIC DNA]</scope>
    <source>
        <strain evidence="5 6">JCM20276</strain>
    </source>
</reference>
<comment type="cofactor">
    <cofactor evidence="1">
        <name>Mg(2+)</name>
        <dbReference type="ChEBI" id="CHEBI:18420"/>
    </cofactor>
</comment>
<evidence type="ECO:0000256" key="3">
    <source>
        <dbReference type="RuleBase" id="RU003476"/>
    </source>
</evidence>
<feature type="domain" description="Nudix hydrolase" evidence="4">
    <location>
        <begin position="8"/>
        <end position="145"/>
    </location>
</feature>
<name>A0A6S6PPR2_ACEAC</name>
<dbReference type="PRINTS" id="PR00502">
    <property type="entry name" value="NUDIXFAMILY"/>
</dbReference>
<evidence type="ECO:0000256" key="2">
    <source>
        <dbReference type="ARBA" id="ARBA00022801"/>
    </source>
</evidence>
<dbReference type="InterPro" id="IPR015797">
    <property type="entry name" value="NUDIX_hydrolase-like_dom_sf"/>
</dbReference>
<comment type="similarity">
    <text evidence="3">Belongs to the Nudix hydrolase family.</text>
</comment>
<evidence type="ECO:0000313" key="6">
    <source>
        <dbReference type="Proteomes" id="UP000515220"/>
    </source>
</evidence>
<dbReference type="PROSITE" id="PS51462">
    <property type="entry name" value="NUDIX"/>
    <property type="match status" value="1"/>
</dbReference>
<dbReference type="CDD" id="cd04673">
    <property type="entry name" value="NUDIX_ADPRase"/>
    <property type="match status" value="1"/>
</dbReference>
<evidence type="ECO:0000256" key="1">
    <source>
        <dbReference type="ARBA" id="ARBA00001946"/>
    </source>
</evidence>
<dbReference type="PANTHER" id="PTHR43736:SF1">
    <property type="entry name" value="DIHYDRONEOPTERIN TRIPHOSPHATE DIPHOSPHATASE"/>
    <property type="match status" value="1"/>
</dbReference>
<dbReference type="PROSITE" id="PS00893">
    <property type="entry name" value="NUDIX_BOX"/>
    <property type="match status" value="1"/>
</dbReference>
<dbReference type="PANTHER" id="PTHR43736">
    <property type="entry name" value="ADP-RIBOSE PYROPHOSPHATASE"/>
    <property type="match status" value="1"/>
</dbReference>
<dbReference type="RefSeq" id="WP_099347468.1">
    <property type="nucleotide sequence ID" value="NZ_AP023326.1"/>
</dbReference>
<dbReference type="Proteomes" id="UP000515220">
    <property type="component" value="Chromosome"/>
</dbReference>
<dbReference type="InterPro" id="IPR020476">
    <property type="entry name" value="Nudix_hydrolase"/>
</dbReference>
<dbReference type="AlphaFoldDB" id="A0A6S6PPR2"/>
<dbReference type="GO" id="GO:0016787">
    <property type="term" value="F:hydrolase activity"/>
    <property type="evidence" value="ECO:0007669"/>
    <property type="project" value="UniProtKB-KW"/>
</dbReference>
<dbReference type="InterPro" id="IPR020084">
    <property type="entry name" value="NUDIX_hydrolase_CS"/>
</dbReference>
<evidence type="ECO:0000259" key="4">
    <source>
        <dbReference type="PROSITE" id="PS51462"/>
    </source>
</evidence>
<gene>
    <name evidence="5" type="ORF">AAJCM20276_17780</name>
</gene>
<proteinExistence type="inferred from homology"/>
<sequence length="152" mass="16242">MTSSRQPEPRGAVIAVCRNPIDGRFLLVRRANPPDAGLWGFPGGRIEPGEDLLTAAGRELTEETGIDAQGTSVLTAFDSIHRDRNGLLLFHYVIVAVRCDLRHPRDKQEPIAADDALEAGWFSLDAIRGLGAQASTGVLALAQRAEEAAGSS</sequence>